<dbReference type="Proteomes" id="UP000244336">
    <property type="component" value="Chromosome 2"/>
</dbReference>
<organism evidence="2 3">
    <name type="scientific">Panicum hallii var. hallii</name>
    <dbReference type="NCBI Taxonomy" id="1504633"/>
    <lineage>
        <taxon>Eukaryota</taxon>
        <taxon>Viridiplantae</taxon>
        <taxon>Streptophyta</taxon>
        <taxon>Embryophyta</taxon>
        <taxon>Tracheophyta</taxon>
        <taxon>Spermatophyta</taxon>
        <taxon>Magnoliopsida</taxon>
        <taxon>Liliopsida</taxon>
        <taxon>Poales</taxon>
        <taxon>Poaceae</taxon>
        <taxon>PACMAD clade</taxon>
        <taxon>Panicoideae</taxon>
        <taxon>Panicodae</taxon>
        <taxon>Paniceae</taxon>
        <taxon>Panicinae</taxon>
        <taxon>Panicum</taxon>
        <taxon>Panicum sect. Panicum</taxon>
    </lineage>
</organism>
<accession>A0A2T7EU24</accession>
<name>A0A2T7EU24_9POAL</name>
<feature type="compositionally biased region" description="Low complexity" evidence="1">
    <location>
        <begin position="68"/>
        <end position="81"/>
    </location>
</feature>
<evidence type="ECO:0000256" key="1">
    <source>
        <dbReference type="SAM" id="MobiDB-lite"/>
    </source>
</evidence>
<dbReference type="Gramene" id="PUZ71316">
    <property type="protein sequence ID" value="PUZ71316"/>
    <property type="gene ID" value="GQ55_2G304400"/>
</dbReference>
<evidence type="ECO:0000313" key="3">
    <source>
        <dbReference type="Proteomes" id="UP000244336"/>
    </source>
</evidence>
<feature type="compositionally biased region" description="Polar residues" evidence="1">
    <location>
        <begin position="21"/>
        <end position="37"/>
    </location>
</feature>
<feature type="region of interest" description="Disordered" evidence="1">
    <location>
        <begin position="1"/>
        <end position="96"/>
    </location>
</feature>
<protein>
    <submittedName>
        <fullName evidence="2">Uncharacterized protein</fullName>
    </submittedName>
</protein>
<keyword evidence="3" id="KW-1185">Reference proteome</keyword>
<sequence>MRPVACNAARRPVASRARNHPSITQRNKSEGGTQAGATPTRERAVGTGNLPPAAGRSPHLGQAKPGSRRPSSASRPVPSRRSLQRRHPRLPARSADWIRPLRSRAAREQAITRAPAAQAVCDSISRCGSLAGYPGCSGRAGHGRNSAGEDSISRSGSWIWDHGTQI</sequence>
<feature type="region of interest" description="Disordered" evidence="1">
    <location>
        <begin position="145"/>
        <end position="166"/>
    </location>
</feature>
<dbReference type="EMBL" id="CM009750">
    <property type="protein sequence ID" value="PUZ71316.1"/>
    <property type="molecule type" value="Genomic_DNA"/>
</dbReference>
<reference evidence="2 3" key="1">
    <citation type="submission" date="2018-04" db="EMBL/GenBank/DDBJ databases">
        <title>WGS assembly of Panicum hallii var. hallii HAL2.</title>
        <authorList>
            <person name="Lovell J."/>
            <person name="Jenkins J."/>
            <person name="Lowry D."/>
            <person name="Mamidi S."/>
            <person name="Sreedasyam A."/>
            <person name="Weng X."/>
            <person name="Barry K."/>
            <person name="Bonette J."/>
            <person name="Campitelli B."/>
            <person name="Daum C."/>
            <person name="Gordon S."/>
            <person name="Gould B."/>
            <person name="Lipzen A."/>
            <person name="MacQueen A."/>
            <person name="Palacio-Mejia J."/>
            <person name="Plott C."/>
            <person name="Shakirov E."/>
            <person name="Shu S."/>
            <person name="Yoshinaga Y."/>
            <person name="Zane M."/>
            <person name="Rokhsar D."/>
            <person name="Grimwood J."/>
            <person name="Schmutz J."/>
            <person name="Juenger T."/>
        </authorList>
    </citation>
    <scope>NUCLEOTIDE SEQUENCE [LARGE SCALE GENOMIC DNA]</scope>
    <source>
        <strain evidence="3">cv. HAL2</strain>
    </source>
</reference>
<proteinExistence type="predicted"/>
<gene>
    <name evidence="2" type="ORF">GQ55_2G304400</name>
</gene>
<evidence type="ECO:0000313" key="2">
    <source>
        <dbReference type="EMBL" id="PUZ71316.1"/>
    </source>
</evidence>
<dbReference type="AlphaFoldDB" id="A0A2T7EU24"/>